<proteinExistence type="predicted"/>
<dbReference type="EMBL" id="LR796383">
    <property type="protein sequence ID" value="CAB4140910.1"/>
    <property type="molecule type" value="Genomic_DNA"/>
</dbReference>
<sequence>MNDEPSQDFIEMRLRSAAQFAPVRVLEDHYERDEKGRRRLVGGSSVPIRIVMIEAAEELERLRAAVNALSERLAVKADMAKLNEPDGVLINMMRGTIPKVPSTSLHKLYTEDELIDAAKAVFRARAAFNQETKL</sequence>
<reference evidence="1" key="1">
    <citation type="submission" date="2020-04" db="EMBL/GenBank/DDBJ databases">
        <authorList>
            <person name="Chiriac C."/>
            <person name="Salcher M."/>
            <person name="Ghai R."/>
            <person name="Kavagutti S V."/>
        </authorList>
    </citation>
    <scope>NUCLEOTIDE SEQUENCE</scope>
</reference>
<gene>
    <name evidence="1" type="ORF">UFOVP399_16</name>
</gene>
<name>A0A6J5M732_9CAUD</name>
<accession>A0A6J5M732</accession>
<evidence type="ECO:0000313" key="1">
    <source>
        <dbReference type="EMBL" id="CAB4140910.1"/>
    </source>
</evidence>
<organism evidence="1">
    <name type="scientific">uncultured Caudovirales phage</name>
    <dbReference type="NCBI Taxonomy" id="2100421"/>
    <lineage>
        <taxon>Viruses</taxon>
        <taxon>Duplodnaviria</taxon>
        <taxon>Heunggongvirae</taxon>
        <taxon>Uroviricota</taxon>
        <taxon>Caudoviricetes</taxon>
        <taxon>Peduoviridae</taxon>
        <taxon>Maltschvirus</taxon>
        <taxon>Maltschvirus maltsch</taxon>
    </lineage>
</organism>
<protein>
    <submittedName>
        <fullName evidence="1">Uncharacterized protein</fullName>
    </submittedName>
</protein>